<keyword evidence="1" id="KW-1185">Reference proteome</keyword>
<evidence type="ECO:0000313" key="2">
    <source>
        <dbReference type="WBParaSite" id="ALUE_0000849001-mRNA-1"/>
    </source>
</evidence>
<evidence type="ECO:0000313" key="1">
    <source>
        <dbReference type="Proteomes" id="UP000036681"/>
    </source>
</evidence>
<accession>A0A0M3HYB8</accession>
<protein>
    <submittedName>
        <fullName evidence="2">Uncharacterized protein</fullName>
    </submittedName>
</protein>
<proteinExistence type="predicted"/>
<dbReference type="Proteomes" id="UP000036681">
    <property type="component" value="Unplaced"/>
</dbReference>
<dbReference type="AlphaFoldDB" id="A0A0M3HYB8"/>
<name>A0A0M3HYB8_ASCLU</name>
<sequence>MNETTKGSEVKSLLEFEIRDEKPRRSASLSEILDVSPILTTPVYTGWESFIAQFCRIIVLPQILLKLTRAIEGKAKPCTRSDGRVVLNPIPTDCLLTCMELREHRHVLRNIAVKKEAVLCRGCIVYIPIWTAV</sequence>
<organism evidence="1 2">
    <name type="scientific">Ascaris lumbricoides</name>
    <name type="common">Giant roundworm</name>
    <dbReference type="NCBI Taxonomy" id="6252"/>
    <lineage>
        <taxon>Eukaryota</taxon>
        <taxon>Metazoa</taxon>
        <taxon>Ecdysozoa</taxon>
        <taxon>Nematoda</taxon>
        <taxon>Chromadorea</taxon>
        <taxon>Rhabditida</taxon>
        <taxon>Spirurina</taxon>
        <taxon>Ascaridomorpha</taxon>
        <taxon>Ascaridoidea</taxon>
        <taxon>Ascarididae</taxon>
        <taxon>Ascaris</taxon>
    </lineage>
</organism>
<dbReference type="WBParaSite" id="ALUE_0000849001-mRNA-1">
    <property type="protein sequence ID" value="ALUE_0000849001-mRNA-1"/>
    <property type="gene ID" value="ALUE_0000849001"/>
</dbReference>
<reference evidence="2" key="1">
    <citation type="submission" date="2017-02" db="UniProtKB">
        <authorList>
            <consortium name="WormBaseParasite"/>
        </authorList>
    </citation>
    <scope>IDENTIFICATION</scope>
</reference>